<feature type="region of interest" description="Disordered" evidence="1">
    <location>
        <begin position="1"/>
        <end position="47"/>
    </location>
</feature>
<reference evidence="2 3" key="1">
    <citation type="journal article" date="2016" name="Genome Biol. Evol.">
        <title>Gene Family Evolution Reflects Adaptation to Soil Environmental Stressors in the Genome of the Collembolan Orchesella cincta.</title>
        <authorList>
            <person name="Faddeeva-Vakhrusheva A."/>
            <person name="Derks M.F."/>
            <person name="Anvar S.Y."/>
            <person name="Agamennone V."/>
            <person name="Suring W."/>
            <person name="Smit S."/>
            <person name="van Straalen N.M."/>
            <person name="Roelofs D."/>
        </authorList>
    </citation>
    <scope>NUCLEOTIDE SEQUENCE [LARGE SCALE GENOMIC DNA]</scope>
    <source>
        <tissue evidence="2">Mixed pool</tissue>
    </source>
</reference>
<evidence type="ECO:0000313" key="3">
    <source>
        <dbReference type="Proteomes" id="UP000094527"/>
    </source>
</evidence>
<organism evidence="2 3">
    <name type="scientific">Orchesella cincta</name>
    <name type="common">Springtail</name>
    <name type="synonym">Podura cincta</name>
    <dbReference type="NCBI Taxonomy" id="48709"/>
    <lineage>
        <taxon>Eukaryota</taxon>
        <taxon>Metazoa</taxon>
        <taxon>Ecdysozoa</taxon>
        <taxon>Arthropoda</taxon>
        <taxon>Hexapoda</taxon>
        <taxon>Collembola</taxon>
        <taxon>Entomobryomorpha</taxon>
        <taxon>Entomobryoidea</taxon>
        <taxon>Orchesellidae</taxon>
        <taxon>Orchesellinae</taxon>
        <taxon>Orchesella</taxon>
    </lineage>
</organism>
<dbReference type="InterPro" id="IPR011990">
    <property type="entry name" value="TPR-like_helical_dom_sf"/>
</dbReference>
<proteinExistence type="predicted"/>
<dbReference type="AlphaFoldDB" id="A0A1D2NF25"/>
<dbReference type="Proteomes" id="UP000094527">
    <property type="component" value="Unassembled WGS sequence"/>
</dbReference>
<keyword evidence="2" id="KW-0648">Protein biosynthesis</keyword>
<sequence length="684" mass="76919">MESNSSSDIKEEGTPPKTSAMENPAADPIQAEAKRDDDGDTDSLDEVAQLLQNLTVVPDSKSAKPEEKCQVVVELEDKKDTGELKEPENIAKFHPFLLEFKNCFFNWILDGNPLSYEEAVAQQLHLAFCTYKDLDRELKIIGALINAGIKDRTLTIDQVEGLTYVYCGLLALKQSLLLLKLENEERNIEEMKLKEYITQRTSDNEPESYTASAKAAIKFVHSFFLGARRLRDQQLVVVEEIVTIEPRNVECWIYLYTCYKLDRKTRDYKAGPNEDEEKALYQAWKIDANHALVKLSLAIYLTDMLRAKQANFQKNGWVVLHEVAIYPTMDDVVDAIVVLTDQVMRGEGMRECVRTNVCIADIFSSGLPYNFRQDFAAKRYLEDAIAMNPSCSSAGHKLGLLKLKLGSPVDEALIHVRQAFVADQRNFPALIDNIQMLLTNPKDNKKREELMDLFLKNLDNDKWTEKQVASLYTTQAFFLFMIGEKEGAILALTFAHRIHGETVKDSLQKIPFLSKRYHWNHQLLSQQTLLSYIETEVLGKSEAAGNEKGFDMEICKNLRQYLDESIKRSGPSGSSIFSGRGGFRGYSRGSTQNYNGRGGSSNRPDLWRQGRDNTETFQGTPRNIESGRGHTGRGGLFSSDNRGRGGFSSSDNRGRGGFSSSDNRGRGGFSSSENRGGGNKNAFN</sequence>
<name>A0A1D2NF25_ORCCI</name>
<feature type="compositionally biased region" description="Gly residues" evidence="1">
    <location>
        <begin position="675"/>
        <end position="684"/>
    </location>
</feature>
<feature type="compositionally biased region" description="Polar residues" evidence="1">
    <location>
        <begin position="591"/>
        <end position="603"/>
    </location>
</feature>
<evidence type="ECO:0000313" key="2">
    <source>
        <dbReference type="EMBL" id="ODN03827.1"/>
    </source>
</evidence>
<keyword evidence="3" id="KW-1185">Reference proteome</keyword>
<feature type="compositionally biased region" description="Low complexity" evidence="1">
    <location>
        <begin position="568"/>
        <end position="578"/>
    </location>
</feature>
<dbReference type="SUPFAM" id="SSF48452">
    <property type="entry name" value="TPR-like"/>
    <property type="match status" value="1"/>
</dbReference>
<accession>A0A1D2NF25</accession>
<feature type="region of interest" description="Disordered" evidence="1">
    <location>
        <begin position="566"/>
        <end position="684"/>
    </location>
</feature>
<keyword evidence="2" id="KW-0396">Initiation factor</keyword>
<protein>
    <submittedName>
        <fullName evidence="2">Translation initiation factor IF-2</fullName>
    </submittedName>
</protein>
<dbReference type="OrthoDB" id="8251765at2759"/>
<feature type="compositionally biased region" description="Basic and acidic residues" evidence="1">
    <location>
        <begin position="605"/>
        <end position="614"/>
    </location>
</feature>
<dbReference type="STRING" id="48709.A0A1D2NF25"/>
<dbReference type="GO" id="GO:0003743">
    <property type="term" value="F:translation initiation factor activity"/>
    <property type="evidence" value="ECO:0007669"/>
    <property type="project" value="UniProtKB-KW"/>
</dbReference>
<dbReference type="Gene3D" id="1.25.40.10">
    <property type="entry name" value="Tetratricopeptide repeat domain"/>
    <property type="match status" value="1"/>
</dbReference>
<evidence type="ECO:0000256" key="1">
    <source>
        <dbReference type="SAM" id="MobiDB-lite"/>
    </source>
</evidence>
<comment type="caution">
    <text evidence="2">The sequence shown here is derived from an EMBL/GenBank/DDBJ whole genome shotgun (WGS) entry which is preliminary data.</text>
</comment>
<dbReference type="EMBL" id="LJIJ01000062">
    <property type="protein sequence ID" value="ODN03827.1"/>
    <property type="molecule type" value="Genomic_DNA"/>
</dbReference>
<gene>
    <name evidence="2" type="ORF">Ocin01_02845</name>
</gene>